<reference evidence="3" key="1">
    <citation type="journal article" date="2019" name="Plant Biotechnol. J.">
        <title>Genome sequencing of the Australian wild diploid species Gossypium australe highlights disease resistance and delayed gland morphogenesis.</title>
        <authorList>
            <person name="Cai Y."/>
            <person name="Cai X."/>
            <person name="Wang Q."/>
            <person name="Wang P."/>
            <person name="Zhang Y."/>
            <person name="Cai C."/>
            <person name="Xu Y."/>
            <person name="Wang K."/>
            <person name="Zhou Z."/>
            <person name="Wang C."/>
            <person name="Geng S."/>
            <person name="Li B."/>
            <person name="Dong Q."/>
            <person name="Hou Y."/>
            <person name="Wang H."/>
            <person name="Ai P."/>
            <person name="Liu Z."/>
            <person name="Yi F."/>
            <person name="Sun M."/>
            <person name="An G."/>
            <person name="Cheng J."/>
            <person name="Zhang Y."/>
            <person name="Shi Q."/>
            <person name="Xie Y."/>
            <person name="Shi X."/>
            <person name="Chang Y."/>
            <person name="Huang F."/>
            <person name="Chen Y."/>
            <person name="Hong S."/>
            <person name="Mi L."/>
            <person name="Sun Q."/>
            <person name="Zhang L."/>
            <person name="Zhou B."/>
            <person name="Peng R."/>
            <person name="Zhang X."/>
            <person name="Liu F."/>
        </authorList>
    </citation>
    <scope>NUCLEOTIDE SEQUENCE [LARGE SCALE GENOMIC DNA]</scope>
    <source>
        <strain evidence="3">cv. PA1801</strain>
    </source>
</reference>
<keyword evidence="3" id="KW-1185">Reference proteome</keyword>
<name>A0A5B6UTD1_9ROSI</name>
<feature type="region of interest" description="Disordered" evidence="1">
    <location>
        <begin position="1"/>
        <end position="43"/>
    </location>
</feature>
<gene>
    <name evidence="2" type="ORF">EPI10_027165</name>
</gene>
<sequence>MSSRGRGRRGRGRGRMTVSEPVRSGQGSDNEIPPPPPPPAVGVSSKLRWGTMLCRRLCCEFWKWWLEQMFREVSGVAPSTVEYWLEATERIMDELDLTPEKKLKGMVALLRDEAYQWWLTVWDGATAED</sequence>
<feature type="compositionally biased region" description="Basic residues" evidence="1">
    <location>
        <begin position="1"/>
        <end position="14"/>
    </location>
</feature>
<dbReference type="Proteomes" id="UP000325315">
    <property type="component" value="Unassembled WGS sequence"/>
</dbReference>
<dbReference type="AlphaFoldDB" id="A0A5B6UTD1"/>
<comment type="caution">
    <text evidence="2">The sequence shown here is derived from an EMBL/GenBank/DDBJ whole genome shotgun (WGS) entry which is preliminary data.</text>
</comment>
<protein>
    <submittedName>
        <fullName evidence="2">Esterase-like</fullName>
    </submittedName>
</protein>
<proteinExistence type="predicted"/>
<evidence type="ECO:0000256" key="1">
    <source>
        <dbReference type="SAM" id="MobiDB-lite"/>
    </source>
</evidence>
<dbReference type="EMBL" id="SMMG02000009">
    <property type="protein sequence ID" value="KAA3460508.1"/>
    <property type="molecule type" value="Genomic_DNA"/>
</dbReference>
<evidence type="ECO:0000313" key="2">
    <source>
        <dbReference type="EMBL" id="KAA3460508.1"/>
    </source>
</evidence>
<accession>A0A5B6UTD1</accession>
<organism evidence="2 3">
    <name type="scientific">Gossypium australe</name>
    <dbReference type="NCBI Taxonomy" id="47621"/>
    <lineage>
        <taxon>Eukaryota</taxon>
        <taxon>Viridiplantae</taxon>
        <taxon>Streptophyta</taxon>
        <taxon>Embryophyta</taxon>
        <taxon>Tracheophyta</taxon>
        <taxon>Spermatophyta</taxon>
        <taxon>Magnoliopsida</taxon>
        <taxon>eudicotyledons</taxon>
        <taxon>Gunneridae</taxon>
        <taxon>Pentapetalae</taxon>
        <taxon>rosids</taxon>
        <taxon>malvids</taxon>
        <taxon>Malvales</taxon>
        <taxon>Malvaceae</taxon>
        <taxon>Malvoideae</taxon>
        <taxon>Gossypium</taxon>
    </lineage>
</organism>
<evidence type="ECO:0000313" key="3">
    <source>
        <dbReference type="Proteomes" id="UP000325315"/>
    </source>
</evidence>